<dbReference type="PROSITE" id="PS50011">
    <property type="entry name" value="PROTEIN_KINASE_DOM"/>
    <property type="match status" value="1"/>
</dbReference>
<dbReference type="SUPFAM" id="SSF56112">
    <property type="entry name" value="Protein kinase-like (PK-like)"/>
    <property type="match status" value="1"/>
</dbReference>
<dbReference type="GO" id="GO:0004672">
    <property type="term" value="F:protein kinase activity"/>
    <property type="evidence" value="ECO:0007669"/>
    <property type="project" value="InterPro"/>
</dbReference>
<dbReference type="Gene3D" id="3.30.200.20">
    <property type="entry name" value="Phosphorylase Kinase, domain 1"/>
    <property type="match status" value="1"/>
</dbReference>
<dbReference type="InterPro" id="IPR017441">
    <property type="entry name" value="Protein_kinase_ATP_BS"/>
</dbReference>
<proteinExistence type="predicted"/>
<dbReference type="InterPro" id="IPR011009">
    <property type="entry name" value="Kinase-like_dom_sf"/>
</dbReference>
<dbReference type="EMBL" id="UOFC01000179">
    <property type="protein sequence ID" value="VAW48016.1"/>
    <property type="molecule type" value="Genomic_DNA"/>
</dbReference>
<dbReference type="GO" id="GO:0005524">
    <property type="term" value="F:ATP binding"/>
    <property type="evidence" value="ECO:0007669"/>
    <property type="project" value="InterPro"/>
</dbReference>
<dbReference type="InterPro" id="IPR000719">
    <property type="entry name" value="Prot_kinase_dom"/>
</dbReference>
<sequence length="123" mass="14092">MNPEVYKFIKKTLIHAQDLSVDERHDYVRKVCQDQPELIQSIMDMLAIEDSPDDNIMEQAPIIQYFPEADVQESRELKAGEKINQYTIIKKIGSGGMGIVYVAKQNYPAERQVALKLITQIPI</sequence>
<feature type="domain" description="Protein kinase" evidence="1">
    <location>
        <begin position="86"/>
        <end position="123"/>
    </location>
</feature>
<gene>
    <name evidence="2" type="ORF">MNBD_GAMMA03-735</name>
</gene>
<protein>
    <recommendedName>
        <fullName evidence="1">Protein kinase domain-containing protein</fullName>
    </recommendedName>
</protein>
<accession>A0A3B0WUL8</accession>
<name>A0A3B0WUL8_9ZZZZ</name>
<dbReference type="AlphaFoldDB" id="A0A3B0WUL8"/>
<reference evidence="2" key="1">
    <citation type="submission" date="2018-06" db="EMBL/GenBank/DDBJ databases">
        <authorList>
            <person name="Zhirakovskaya E."/>
        </authorList>
    </citation>
    <scope>NUCLEOTIDE SEQUENCE</scope>
</reference>
<dbReference type="PROSITE" id="PS00107">
    <property type="entry name" value="PROTEIN_KINASE_ATP"/>
    <property type="match status" value="1"/>
</dbReference>
<evidence type="ECO:0000313" key="2">
    <source>
        <dbReference type="EMBL" id="VAW48016.1"/>
    </source>
</evidence>
<evidence type="ECO:0000259" key="1">
    <source>
        <dbReference type="PROSITE" id="PS50011"/>
    </source>
</evidence>
<organism evidence="2">
    <name type="scientific">hydrothermal vent metagenome</name>
    <dbReference type="NCBI Taxonomy" id="652676"/>
    <lineage>
        <taxon>unclassified sequences</taxon>
        <taxon>metagenomes</taxon>
        <taxon>ecological metagenomes</taxon>
    </lineage>
</organism>